<protein>
    <recommendedName>
        <fullName evidence="14">BTB domain-containing protein</fullName>
    </recommendedName>
</protein>
<dbReference type="GO" id="GO:0008076">
    <property type="term" value="C:voltage-gated potassium channel complex"/>
    <property type="evidence" value="ECO:0007669"/>
    <property type="project" value="InterPro"/>
</dbReference>
<dbReference type="InterPro" id="IPR011333">
    <property type="entry name" value="SKP1/BTB/POZ_sf"/>
</dbReference>
<accession>A0A913XE82</accession>
<evidence type="ECO:0000256" key="13">
    <source>
        <dbReference type="SAM" id="Phobius"/>
    </source>
</evidence>
<evidence type="ECO:0000256" key="3">
    <source>
        <dbReference type="ARBA" id="ARBA00022538"/>
    </source>
</evidence>
<feature type="transmembrane region" description="Helical" evidence="13">
    <location>
        <begin position="356"/>
        <end position="377"/>
    </location>
</feature>
<name>A0A913XE82_EXADI</name>
<dbReference type="SUPFAM" id="SSF81324">
    <property type="entry name" value="Voltage-gated potassium channels"/>
    <property type="match status" value="1"/>
</dbReference>
<dbReference type="InterPro" id="IPR003968">
    <property type="entry name" value="K_chnl_volt-dep_Kv"/>
</dbReference>
<dbReference type="GO" id="GO:0005251">
    <property type="term" value="F:delayed rectifier potassium channel activity"/>
    <property type="evidence" value="ECO:0007669"/>
    <property type="project" value="TreeGrafter"/>
</dbReference>
<dbReference type="GO" id="GO:0001508">
    <property type="term" value="P:action potential"/>
    <property type="evidence" value="ECO:0007669"/>
    <property type="project" value="TreeGrafter"/>
</dbReference>
<evidence type="ECO:0000256" key="7">
    <source>
        <dbReference type="ARBA" id="ARBA00022958"/>
    </source>
</evidence>
<keyword evidence="9" id="KW-0406">Ion transport</keyword>
<keyword evidence="8 13" id="KW-1133">Transmembrane helix</keyword>
<proteinExistence type="predicted"/>
<keyword evidence="5" id="KW-0631">Potassium channel</keyword>
<dbReference type="RefSeq" id="XP_020903077.1">
    <property type="nucleotide sequence ID" value="XM_021047418.2"/>
</dbReference>
<evidence type="ECO:0000256" key="8">
    <source>
        <dbReference type="ARBA" id="ARBA00022989"/>
    </source>
</evidence>
<dbReference type="GO" id="GO:0051260">
    <property type="term" value="P:protein homooligomerization"/>
    <property type="evidence" value="ECO:0007669"/>
    <property type="project" value="InterPro"/>
</dbReference>
<evidence type="ECO:0000256" key="6">
    <source>
        <dbReference type="ARBA" id="ARBA00022882"/>
    </source>
</evidence>
<dbReference type="InterPro" id="IPR003972">
    <property type="entry name" value="K_chnl_volt-dep_Kv1"/>
</dbReference>
<keyword evidence="3" id="KW-0633">Potassium transport</keyword>
<reference evidence="15" key="1">
    <citation type="submission" date="2022-11" db="UniProtKB">
        <authorList>
            <consortium name="EnsemblMetazoa"/>
        </authorList>
    </citation>
    <scope>IDENTIFICATION</scope>
</reference>
<keyword evidence="11" id="KW-0407">Ion channel</keyword>
<dbReference type="PANTHER" id="PTHR11537">
    <property type="entry name" value="VOLTAGE-GATED POTASSIUM CHANNEL"/>
    <property type="match status" value="1"/>
</dbReference>
<dbReference type="AlphaFoldDB" id="A0A913XE82"/>
<dbReference type="PRINTS" id="PR01496">
    <property type="entry name" value="SHAKERCHANEL"/>
</dbReference>
<dbReference type="Gene3D" id="1.10.287.70">
    <property type="match status" value="1"/>
</dbReference>
<evidence type="ECO:0000256" key="12">
    <source>
        <dbReference type="SAM" id="MobiDB-lite"/>
    </source>
</evidence>
<dbReference type="OrthoDB" id="415460at2759"/>
<dbReference type="Proteomes" id="UP000887567">
    <property type="component" value="Unplaced"/>
</dbReference>
<dbReference type="InterPro" id="IPR027359">
    <property type="entry name" value="Volt_channel_dom_sf"/>
</dbReference>
<feature type="region of interest" description="Disordered" evidence="12">
    <location>
        <begin position="450"/>
        <end position="471"/>
    </location>
</feature>
<dbReference type="PANTHER" id="PTHR11537:SF113">
    <property type="entry name" value="POTASSIUM VOLTAGE-GATED CHANNEL PROTEIN SHAKER"/>
    <property type="match status" value="1"/>
</dbReference>
<keyword evidence="2" id="KW-0813">Transport</keyword>
<keyword evidence="4 13" id="KW-0812">Transmembrane</keyword>
<evidence type="ECO:0000256" key="2">
    <source>
        <dbReference type="ARBA" id="ARBA00022448"/>
    </source>
</evidence>
<evidence type="ECO:0000256" key="5">
    <source>
        <dbReference type="ARBA" id="ARBA00022826"/>
    </source>
</evidence>
<evidence type="ECO:0000259" key="14">
    <source>
        <dbReference type="SMART" id="SM00225"/>
    </source>
</evidence>
<dbReference type="PRINTS" id="PR00169">
    <property type="entry name" value="KCHANNEL"/>
</dbReference>
<feature type="transmembrane region" description="Helical" evidence="13">
    <location>
        <begin position="413"/>
        <end position="441"/>
    </location>
</feature>
<dbReference type="PRINTS" id="PR01491">
    <property type="entry name" value="KVCHANNEL"/>
</dbReference>
<dbReference type="FunFam" id="1.20.120.350:FF:000074">
    <property type="entry name" value="SHaW family of potassium channels"/>
    <property type="match status" value="1"/>
</dbReference>
<feature type="transmembrane region" description="Helical" evidence="13">
    <location>
        <begin position="287"/>
        <end position="309"/>
    </location>
</feature>
<dbReference type="OMA" id="EAFWFSV"/>
<dbReference type="Gene3D" id="3.30.710.10">
    <property type="entry name" value="Potassium Channel Kv1.1, Chain A"/>
    <property type="match status" value="1"/>
</dbReference>
<keyword evidence="16" id="KW-1185">Reference proteome</keyword>
<keyword evidence="7" id="KW-0630">Potassium</keyword>
<dbReference type="Pfam" id="PF00520">
    <property type="entry name" value="Ion_trans"/>
    <property type="match status" value="1"/>
</dbReference>
<evidence type="ECO:0000256" key="4">
    <source>
        <dbReference type="ARBA" id="ARBA00022692"/>
    </source>
</evidence>
<feature type="transmembrane region" description="Helical" evidence="13">
    <location>
        <begin position="257"/>
        <end position="275"/>
    </location>
</feature>
<dbReference type="SMART" id="SM00225">
    <property type="entry name" value="BTB"/>
    <property type="match status" value="1"/>
</dbReference>
<dbReference type="KEGG" id="epa:110241551"/>
<feature type="domain" description="BTB" evidence="14">
    <location>
        <begin position="87"/>
        <end position="185"/>
    </location>
</feature>
<keyword evidence="6" id="KW-0851">Voltage-gated channel</keyword>
<evidence type="ECO:0000313" key="16">
    <source>
        <dbReference type="Proteomes" id="UP000887567"/>
    </source>
</evidence>
<dbReference type="Pfam" id="PF02214">
    <property type="entry name" value="BTB_2"/>
    <property type="match status" value="1"/>
</dbReference>
<dbReference type="FunFam" id="1.10.287.70:FF:000002">
    <property type="entry name" value="Potassium voltage-gated channel subfamily a member"/>
    <property type="match status" value="1"/>
</dbReference>
<keyword evidence="10 13" id="KW-0472">Membrane</keyword>
<dbReference type="Gene3D" id="1.20.120.350">
    <property type="entry name" value="Voltage-gated potassium channels. Chain C"/>
    <property type="match status" value="1"/>
</dbReference>
<feature type="compositionally biased region" description="Polar residues" evidence="12">
    <location>
        <begin position="462"/>
        <end position="471"/>
    </location>
</feature>
<sequence>MEAVLVSGAQAIQNENYGLAEGLDGSWRCRRPSAAGSFPGFSPSKRTAETEEKRRNSSSRSIEHGLRSAHPAAISIHRETKPKKKEKRVKINISGMSYETLESTLARFPTSLLGSPEKRANYFDAKKNEYFFDRNRVAFDSILYFYQSNGNLLWPVDLDKRTFLGEIEFFELQDLISPDFFKEFCLVSMEDPPPMPKNFLLRKVWEVFEYPHSSIPAKVLAIWSVGVILLSIVIFCIETLPELRKTRFDSNSPLNKIEIFCVIWFTFELFVRFIAAPKKLDFIRSFLNVIDFIAVLPYYIILGIGSSAFESKKNSSLISFLRILRLIRVFRIFKLSRHYRGLKVLGKTLKASLRELLLLTFFLLMGVIIFSSAVFYVESAHFSSIPEAFWFSVVTMTTVGYGDKAPVSSWGKLIGSCCAIAGVLTLALPVPVIVSNFSYFYNQDRERREFENDKRPEEISGGESTSKISKI</sequence>
<dbReference type="InterPro" id="IPR000210">
    <property type="entry name" value="BTB/POZ_dom"/>
</dbReference>
<dbReference type="GeneID" id="110241551"/>
<dbReference type="EnsemblMetazoa" id="XM_021047418.2">
    <property type="protein sequence ID" value="XP_020903077.1"/>
    <property type="gene ID" value="LOC110241551"/>
</dbReference>
<evidence type="ECO:0000256" key="9">
    <source>
        <dbReference type="ARBA" id="ARBA00023065"/>
    </source>
</evidence>
<feature type="compositionally biased region" description="Basic and acidic residues" evidence="12">
    <location>
        <begin position="46"/>
        <end position="66"/>
    </location>
</feature>
<comment type="subcellular location">
    <subcellularLocation>
        <location evidence="1">Membrane</location>
        <topology evidence="1">Multi-pass membrane protein</topology>
    </subcellularLocation>
</comment>
<dbReference type="InterPro" id="IPR005821">
    <property type="entry name" value="Ion_trans_dom"/>
</dbReference>
<evidence type="ECO:0000313" key="15">
    <source>
        <dbReference type="EnsemblMetazoa" id="XP_020903077.1"/>
    </source>
</evidence>
<feature type="region of interest" description="Disordered" evidence="12">
    <location>
        <begin position="34"/>
        <end position="72"/>
    </location>
</feature>
<dbReference type="InterPro" id="IPR003131">
    <property type="entry name" value="T1-type_BTB"/>
</dbReference>
<evidence type="ECO:0000256" key="10">
    <source>
        <dbReference type="ARBA" id="ARBA00023136"/>
    </source>
</evidence>
<evidence type="ECO:0000256" key="11">
    <source>
        <dbReference type="ARBA" id="ARBA00023303"/>
    </source>
</evidence>
<feature type="transmembrane region" description="Helical" evidence="13">
    <location>
        <begin position="219"/>
        <end position="237"/>
    </location>
</feature>
<organism evidence="15 16">
    <name type="scientific">Exaiptasia diaphana</name>
    <name type="common">Tropical sea anemone</name>
    <name type="synonym">Aiptasia pulchella</name>
    <dbReference type="NCBI Taxonomy" id="2652724"/>
    <lineage>
        <taxon>Eukaryota</taxon>
        <taxon>Metazoa</taxon>
        <taxon>Cnidaria</taxon>
        <taxon>Anthozoa</taxon>
        <taxon>Hexacorallia</taxon>
        <taxon>Actiniaria</taxon>
        <taxon>Aiptasiidae</taxon>
        <taxon>Exaiptasia</taxon>
    </lineage>
</organism>
<evidence type="ECO:0000256" key="1">
    <source>
        <dbReference type="ARBA" id="ARBA00004141"/>
    </source>
</evidence>
<dbReference type="SUPFAM" id="SSF54695">
    <property type="entry name" value="POZ domain"/>
    <property type="match status" value="1"/>
</dbReference>
<dbReference type="InterPro" id="IPR028325">
    <property type="entry name" value="VG_K_chnl"/>
</dbReference>